<evidence type="ECO:0000256" key="1">
    <source>
        <dbReference type="SAM" id="MobiDB-lite"/>
    </source>
</evidence>
<evidence type="ECO:0000313" key="3">
    <source>
        <dbReference type="Proteomes" id="UP001326199"/>
    </source>
</evidence>
<dbReference type="GeneID" id="87931366"/>
<sequence>MTGWEGAFPSPSSTEPPVSCLKSCKTANSTQTTKTHKIIPTFSLKTTAAGILRFCDHRDNQNTYLLRLLSPNSPKTSFPLTSLTDLFSLTLTQPHHTYLLSFLTTLSSPQIKTATMPPRRSTRATTKAASQSKLNFSNKITKPLPARPNQKDKAVKLEEVITRTATPSPPPSSEPAPEQELSPAEVNAAKVSQAAINRYWKGIEDSRLAKEVHKKHGTGLGTGEKVLRYFDVSSQFGPCVGITRLERWQRAERLGLNPPIEVLAVIVKEGRGEEKAHLDQLLSSTAIGERE</sequence>
<dbReference type="Pfam" id="PF04081">
    <property type="entry name" value="DNA_pol_delta_4"/>
    <property type="match status" value="1"/>
</dbReference>
<keyword evidence="3" id="KW-1185">Reference proteome</keyword>
<gene>
    <name evidence="2" type="ORF">QC763_305790</name>
</gene>
<evidence type="ECO:0000313" key="2">
    <source>
        <dbReference type="EMBL" id="KAK4667057.1"/>
    </source>
</evidence>
<dbReference type="PANTHER" id="PTHR14303:SF0">
    <property type="entry name" value="DNA POLYMERASE DELTA SUBUNIT 4"/>
    <property type="match status" value="1"/>
</dbReference>
<dbReference type="Proteomes" id="UP001326199">
    <property type="component" value="Unassembled WGS sequence"/>
</dbReference>
<protein>
    <recommendedName>
        <fullName evidence="4">DNA polymerase delta subunit 4</fullName>
    </recommendedName>
</protein>
<dbReference type="RefSeq" id="XP_062767023.1">
    <property type="nucleotide sequence ID" value="XM_062911023.1"/>
</dbReference>
<feature type="compositionally biased region" description="Polar residues" evidence="1">
    <location>
        <begin position="123"/>
        <end position="132"/>
    </location>
</feature>
<comment type="caution">
    <text evidence="2">The sequence shown here is derived from an EMBL/GenBank/DDBJ whole genome shotgun (WGS) entry which is preliminary data.</text>
</comment>
<dbReference type="PANTHER" id="PTHR14303">
    <property type="entry name" value="DNA POLYMERASE DELTA SUBUNIT 4"/>
    <property type="match status" value="1"/>
</dbReference>
<feature type="region of interest" description="Disordered" evidence="1">
    <location>
        <begin position="112"/>
        <end position="132"/>
    </location>
</feature>
<evidence type="ECO:0008006" key="4">
    <source>
        <dbReference type="Google" id="ProtNLM"/>
    </source>
</evidence>
<feature type="region of interest" description="Disordered" evidence="1">
    <location>
        <begin position="161"/>
        <end position="185"/>
    </location>
</feature>
<proteinExistence type="predicted"/>
<reference evidence="2 3" key="1">
    <citation type="journal article" date="2023" name="bioRxiv">
        <title>High-quality genome assemblies of four members of thePodospora anserinaspecies complex.</title>
        <authorList>
            <person name="Ament-Velasquez S.L."/>
            <person name="Vogan A.A."/>
            <person name="Wallerman O."/>
            <person name="Hartmann F."/>
            <person name="Gautier V."/>
            <person name="Silar P."/>
            <person name="Giraud T."/>
            <person name="Johannesson H."/>
        </authorList>
    </citation>
    <scope>NUCLEOTIDE SEQUENCE [LARGE SCALE GENOMIC DNA]</scope>
    <source>
        <strain evidence="2 3">CBS 411.78</strain>
    </source>
</reference>
<feature type="compositionally biased region" description="Low complexity" evidence="1">
    <location>
        <begin position="175"/>
        <end position="185"/>
    </location>
</feature>
<accession>A0ABR0HGP8</accession>
<dbReference type="InterPro" id="IPR007218">
    <property type="entry name" value="DNA_pol_delta_4"/>
</dbReference>
<name>A0ABR0HGP8_9PEZI</name>
<dbReference type="EMBL" id="JAFFHB010000004">
    <property type="protein sequence ID" value="KAK4667057.1"/>
    <property type="molecule type" value="Genomic_DNA"/>
</dbReference>
<organism evidence="2 3">
    <name type="scientific">Podospora pseudopauciseta</name>
    <dbReference type="NCBI Taxonomy" id="2093780"/>
    <lineage>
        <taxon>Eukaryota</taxon>
        <taxon>Fungi</taxon>
        <taxon>Dikarya</taxon>
        <taxon>Ascomycota</taxon>
        <taxon>Pezizomycotina</taxon>
        <taxon>Sordariomycetes</taxon>
        <taxon>Sordariomycetidae</taxon>
        <taxon>Sordariales</taxon>
        <taxon>Podosporaceae</taxon>
        <taxon>Podospora</taxon>
    </lineage>
</organism>
<feature type="region of interest" description="Disordered" evidence="1">
    <location>
        <begin position="1"/>
        <end position="20"/>
    </location>
</feature>